<feature type="transmembrane region" description="Helical" evidence="7">
    <location>
        <begin position="37"/>
        <end position="57"/>
    </location>
</feature>
<feature type="transmembrane region" description="Helical" evidence="7">
    <location>
        <begin position="7"/>
        <end position="25"/>
    </location>
</feature>
<keyword evidence="5 7" id="KW-0472">Membrane</keyword>
<keyword evidence="10" id="KW-1185">Reference proteome</keyword>
<sequence length="122" mass="13835">MLVLFEGFGLLLLGLWIFALFDVITTPEIDCRNLPKTAWILIVLFLPDIGSIIWLVAGRPTAWQRQPNLPYKGNSGRFPEYDRPGRAVANNPDDDATFLQGLRDRAEEQRRKAREQPGDQGV</sequence>
<evidence type="ECO:0000256" key="1">
    <source>
        <dbReference type="ARBA" id="ARBA00004651"/>
    </source>
</evidence>
<name>A0ABP6PXW7_9ACTN</name>
<keyword evidence="3 7" id="KW-0812">Transmembrane</keyword>
<feature type="region of interest" description="Disordered" evidence="6">
    <location>
        <begin position="68"/>
        <end position="95"/>
    </location>
</feature>
<keyword evidence="4 7" id="KW-1133">Transmembrane helix</keyword>
<evidence type="ECO:0000256" key="4">
    <source>
        <dbReference type="ARBA" id="ARBA00022989"/>
    </source>
</evidence>
<gene>
    <name evidence="9" type="ORF">GCM10010468_05280</name>
</gene>
<comment type="subcellular location">
    <subcellularLocation>
        <location evidence="1">Cell membrane</location>
        <topology evidence="1">Multi-pass membrane protein</topology>
    </subcellularLocation>
</comment>
<proteinExistence type="predicted"/>
<evidence type="ECO:0000256" key="7">
    <source>
        <dbReference type="SAM" id="Phobius"/>
    </source>
</evidence>
<keyword evidence="2" id="KW-1003">Cell membrane</keyword>
<dbReference type="EMBL" id="BAAAUV010000001">
    <property type="protein sequence ID" value="GAA3195181.1"/>
    <property type="molecule type" value="Genomic_DNA"/>
</dbReference>
<dbReference type="Proteomes" id="UP001501237">
    <property type="component" value="Unassembled WGS sequence"/>
</dbReference>
<evidence type="ECO:0000256" key="2">
    <source>
        <dbReference type="ARBA" id="ARBA00022475"/>
    </source>
</evidence>
<evidence type="ECO:0000256" key="6">
    <source>
        <dbReference type="SAM" id="MobiDB-lite"/>
    </source>
</evidence>
<organism evidence="9 10">
    <name type="scientific">Actinocorallia longicatena</name>
    <dbReference type="NCBI Taxonomy" id="111803"/>
    <lineage>
        <taxon>Bacteria</taxon>
        <taxon>Bacillati</taxon>
        <taxon>Actinomycetota</taxon>
        <taxon>Actinomycetes</taxon>
        <taxon>Streptosporangiales</taxon>
        <taxon>Thermomonosporaceae</taxon>
        <taxon>Actinocorallia</taxon>
    </lineage>
</organism>
<evidence type="ECO:0000259" key="8">
    <source>
        <dbReference type="Pfam" id="PF13396"/>
    </source>
</evidence>
<feature type="domain" description="Cardiolipin synthase N-terminal" evidence="8">
    <location>
        <begin position="15"/>
        <end position="59"/>
    </location>
</feature>
<evidence type="ECO:0000313" key="10">
    <source>
        <dbReference type="Proteomes" id="UP001501237"/>
    </source>
</evidence>
<reference evidence="10" key="1">
    <citation type="journal article" date="2019" name="Int. J. Syst. Evol. Microbiol.">
        <title>The Global Catalogue of Microorganisms (GCM) 10K type strain sequencing project: providing services to taxonomists for standard genome sequencing and annotation.</title>
        <authorList>
            <consortium name="The Broad Institute Genomics Platform"/>
            <consortium name="The Broad Institute Genome Sequencing Center for Infectious Disease"/>
            <person name="Wu L."/>
            <person name="Ma J."/>
        </authorList>
    </citation>
    <scope>NUCLEOTIDE SEQUENCE [LARGE SCALE GENOMIC DNA]</scope>
    <source>
        <strain evidence="10">JCM 9377</strain>
    </source>
</reference>
<protein>
    <submittedName>
        <fullName evidence="9">PLDc N-terminal domain-containing protein</fullName>
    </submittedName>
</protein>
<evidence type="ECO:0000313" key="9">
    <source>
        <dbReference type="EMBL" id="GAA3195181.1"/>
    </source>
</evidence>
<accession>A0ABP6PXW7</accession>
<dbReference type="InterPro" id="IPR027379">
    <property type="entry name" value="CLS_N"/>
</dbReference>
<evidence type="ECO:0000256" key="3">
    <source>
        <dbReference type="ARBA" id="ARBA00022692"/>
    </source>
</evidence>
<evidence type="ECO:0000256" key="5">
    <source>
        <dbReference type="ARBA" id="ARBA00023136"/>
    </source>
</evidence>
<comment type="caution">
    <text evidence="9">The sequence shown here is derived from an EMBL/GenBank/DDBJ whole genome shotgun (WGS) entry which is preliminary data.</text>
</comment>
<dbReference type="Pfam" id="PF13396">
    <property type="entry name" value="PLDc_N"/>
    <property type="match status" value="1"/>
</dbReference>